<dbReference type="Proteomes" id="UP000075238">
    <property type="component" value="Chromosome 2"/>
</dbReference>
<keyword evidence="2" id="KW-1185">Reference proteome</keyword>
<name>A0A142JV91_9BURK</name>
<protein>
    <submittedName>
        <fullName evidence="1">Uncharacterized protein</fullName>
    </submittedName>
</protein>
<evidence type="ECO:0000313" key="2">
    <source>
        <dbReference type="Proteomes" id="UP000075238"/>
    </source>
</evidence>
<accession>A0A142JV91</accession>
<dbReference type="RefSeq" id="WP_062803790.1">
    <property type="nucleotide sequence ID" value="NZ_CP014845.1"/>
</dbReference>
<dbReference type="OrthoDB" id="8963460at2"/>
<gene>
    <name evidence="1" type="ORF">A2G96_30195</name>
</gene>
<proteinExistence type="predicted"/>
<dbReference type="AlphaFoldDB" id="A0A142JV91"/>
<dbReference type="KEGG" id="cnan:A2G96_30195"/>
<evidence type="ECO:0000313" key="1">
    <source>
        <dbReference type="EMBL" id="AMR82003.1"/>
    </source>
</evidence>
<dbReference type="EMBL" id="CP014845">
    <property type="protein sequence ID" value="AMR82003.1"/>
    <property type="molecule type" value="Genomic_DNA"/>
</dbReference>
<reference evidence="1 2" key="1">
    <citation type="submission" date="2016-03" db="EMBL/GenBank/DDBJ databases">
        <title>Complete genome sequence of a novel chlorpyrifos degrading bacterium, Cupriavidus nantongensis sp. X1.</title>
        <authorList>
            <person name="Fang L."/>
        </authorList>
    </citation>
    <scope>NUCLEOTIDE SEQUENCE [LARGE SCALE GENOMIC DNA]</scope>
    <source>
        <strain evidence="1 2">X1</strain>
    </source>
</reference>
<organism evidence="1 2">
    <name type="scientific">Cupriavidus nantongensis</name>
    <dbReference type="NCBI Taxonomy" id="1796606"/>
    <lineage>
        <taxon>Bacteria</taxon>
        <taxon>Pseudomonadati</taxon>
        <taxon>Pseudomonadota</taxon>
        <taxon>Betaproteobacteria</taxon>
        <taxon>Burkholderiales</taxon>
        <taxon>Burkholderiaceae</taxon>
        <taxon>Cupriavidus</taxon>
    </lineage>
</organism>
<sequence>MERTAIIAGVVLGVLAYVTLRIRHRYRLFCQSHLLLHGLVLTPVAGNKVAIVGYRDGHDISGVVAAADIVYKIDSHPKKKFVHWNPDH</sequence>